<evidence type="ECO:0000256" key="1">
    <source>
        <dbReference type="SAM" id="MobiDB-lite"/>
    </source>
</evidence>
<name>A0A8W8K295_MAGGI</name>
<reference evidence="2" key="1">
    <citation type="submission" date="2022-08" db="UniProtKB">
        <authorList>
            <consortium name="EnsemblMetazoa"/>
        </authorList>
    </citation>
    <scope>IDENTIFICATION</scope>
    <source>
        <strain evidence="2">05x7-T-G4-1.051#20</strain>
    </source>
</reference>
<accession>A0A8W8K295</accession>
<feature type="compositionally biased region" description="Pro residues" evidence="1">
    <location>
        <begin position="35"/>
        <end position="45"/>
    </location>
</feature>
<dbReference type="EnsemblMetazoa" id="G22114.38">
    <property type="protein sequence ID" value="G22114.38:cds"/>
    <property type="gene ID" value="G22114"/>
</dbReference>
<organism evidence="2 3">
    <name type="scientific">Magallana gigas</name>
    <name type="common">Pacific oyster</name>
    <name type="synonym">Crassostrea gigas</name>
    <dbReference type="NCBI Taxonomy" id="29159"/>
    <lineage>
        <taxon>Eukaryota</taxon>
        <taxon>Metazoa</taxon>
        <taxon>Spiralia</taxon>
        <taxon>Lophotrochozoa</taxon>
        <taxon>Mollusca</taxon>
        <taxon>Bivalvia</taxon>
        <taxon>Autobranchia</taxon>
        <taxon>Pteriomorphia</taxon>
        <taxon>Ostreida</taxon>
        <taxon>Ostreoidea</taxon>
        <taxon>Ostreidae</taxon>
        <taxon>Magallana</taxon>
    </lineage>
</organism>
<protein>
    <submittedName>
        <fullName evidence="2">Guanine nucleotide-binding protein subunit beta</fullName>
    </submittedName>
</protein>
<dbReference type="Proteomes" id="UP000005408">
    <property type="component" value="Unassembled WGS sequence"/>
</dbReference>
<sequence>MIVTSHLVFLTVKWAYNRFTEKFMGSAPPGMQYQPPSPPPPPAPAPGLIINPHDAGSSVDPPNYHAQQPAPRSWVLRLRLNRVDHENARRFRSPFSLLFIVYL</sequence>
<evidence type="ECO:0000313" key="2">
    <source>
        <dbReference type="EnsemblMetazoa" id="G22114.38:cds"/>
    </source>
</evidence>
<feature type="region of interest" description="Disordered" evidence="1">
    <location>
        <begin position="27"/>
        <end position="69"/>
    </location>
</feature>
<keyword evidence="3" id="KW-1185">Reference proteome</keyword>
<evidence type="ECO:0000313" key="3">
    <source>
        <dbReference type="Proteomes" id="UP000005408"/>
    </source>
</evidence>
<dbReference type="AlphaFoldDB" id="A0A8W8K295"/>
<proteinExistence type="predicted"/>